<feature type="region of interest" description="Disordered" evidence="5">
    <location>
        <begin position="327"/>
        <end position="410"/>
    </location>
</feature>
<comment type="caution">
    <text evidence="7">The sequence shown here is derived from an EMBL/GenBank/DDBJ whole genome shotgun (WGS) entry which is preliminary data.</text>
</comment>
<dbReference type="AlphaFoldDB" id="A0A1Y2F470"/>
<keyword evidence="2" id="KW-0227">DNA damage</keyword>
<dbReference type="OrthoDB" id="5801062at2759"/>
<keyword evidence="8" id="KW-1185">Reference proteome</keyword>
<feature type="compositionally biased region" description="Polar residues" evidence="5">
    <location>
        <begin position="241"/>
        <end position="256"/>
    </location>
</feature>
<keyword evidence="3" id="KW-0539">Nucleus</keyword>
<dbReference type="GO" id="GO:0005634">
    <property type="term" value="C:nucleus"/>
    <property type="evidence" value="ECO:0007669"/>
    <property type="project" value="UniProtKB-SubCell"/>
</dbReference>
<sequence length="603" mass="67478">MAGEGEELIRAKVQIISLQAQIAAVTDQALGALQENAALSRSYHALEEQLAAMKANNAADEAKTADQAELSRLRAQAAEQSELIQRMQAKRQVPEQKLGLATPVSPALPAEESAQYWKRKYEQIADYSEKVRTRFRDHRDRWKDWAEQAKVHEKERVAKLARCEMEIAKLKRDEQHASAEVKRLQAALTEAARRIADDSALSRCDVTKSPIKHAEHSSKISSEKRDPLTVLPVNATEESQESLSRTAGKQMSSATKSADLPAPRPAIRKASSEEETQDNGKPTPGKNRIIISLPVAIKDEPAGSPIICCSPSTPINHEPALPNDITAHAMQSGTPSKHKRSREQVKQSSSTGKRLCVSGHDQPNSKAIDARRTSSFEIPSSPHKQQGLGDVRRTQSSGSLVNPQEDSKRVPLWQTLPQKRSPLRLPQQPKNIGRYASAAKPTGQLDFSDFAIDAEKNDGVNYAFQEALRGKDARKQAHAKDCPCCADYYRFAGPFPSQSGPIWRAKEPDEPEEPVMSDAEKMKQQMSRHRERWEKEKTPELHWRVDFPSTQEVAEEARLAEERRVQKLKAMEEEALSGKGRIIFRESKQPRPSSRKRARRVRE</sequence>
<evidence type="ECO:0000259" key="6">
    <source>
        <dbReference type="Pfam" id="PF08573"/>
    </source>
</evidence>
<feature type="region of interest" description="Disordered" evidence="5">
    <location>
        <begin position="499"/>
        <end position="537"/>
    </location>
</feature>
<feature type="compositionally biased region" description="Basic and acidic residues" evidence="5">
    <location>
        <begin position="212"/>
        <end position="227"/>
    </location>
</feature>
<evidence type="ECO:0000256" key="1">
    <source>
        <dbReference type="ARBA" id="ARBA00004123"/>
    </source>
</evidence>
<dbReference type="InterPro" id="IPR013882">
    <property type="entry name" value="Ctp1_C"/>
</dbReference>
<evidence type="ECO:0000256" key="4">
    <source>
        <dbReference type="SAM" id="Coils"/>
    </source>
</evidence>
<feature type="compositionally biased region" description="Basic residues" evidence="5">
    <location>
        <begin position="593"/>
        <end position="603"/>
    </location>
</feature>
<proteinExistence type="predicted"/>
<evidence type="ECO:0000313" key="8">
    <source>
        <dbReference type="Proteomes" id="UP000193685"/>
    </source>
</evidence>
<feature type="coiled-coil region" evidence="4">
    <location>
        <begin position="160"/>
        <end position="194"/>
    </location>
</feature>
<reference evidence="7 8" key="1">
    <citation type="submission" date="2016-07" db="EMBL/GenBank/DDBJ databases">
        <title>Pervasive Adenine N6-methylation of Active Genes in Fungi.</title>
        <authorList>
            <consortium name="DOE Joint Genome Institute"/>
            <person name="Mondo S.J."/>
            <person name="Dannebaum R.O."/>
            <person name="Kuo R.C."/>
            <person name="Labutti K."/>
            <person name="Haridas S."/>
            <person name="Kuo A."/>
            <person name="Salamov A."/>
            <person name="Ahrendt S.R."/>
            <person name="Lipzen A."/>
            <person name="Sullivan W."/>
            <person name="Andreopoulos W.B."/>
            <person name="Clum A."/>
            <person name="Lindquist E."/>
            <person name="Daum C."/>
            <person name="Ramamoorthy G.K."/>
            <person name="Gryganskyi A."/>
            <person name="Culley D."/>
            <person name="Magnuson J.K."/>
            <person name="James T.Y."/>
            <person name="O'Malley M.A."/>
            <person name="Stajich J.E."/>
            <person name="Spatafora J.W."/>
            <person name="Visel A."/>
            <person name="Grigoriev I.V."/>
        </authorList>
    </citation>
    <scope>NUCLEOTIDE SEQUENCE [LARGE SCALE GENOMIC DNA]</scope>
    <source>
        <strain evidence="7 8">12-1054</strain>
    </source>
</reference>
<organism evidence="7 8">
    <name type="scientific">Protomyces lactucae-debilis</name>
    <dbReference type="NCBI Taxonomy" id="2754530"/>
    <lineage>
        <taxon>Eukaryota</taxon>
        <taxon>Fungi</taxon>
        <taxon>Dikarya</taxon>
        <taxon>Ascomycota</taxon>
        <taxon>Taphrinomycotina</taxon>
        <taxon>Taphrinomycetes</taxon>
        <taxon>Taphrinales</taxon>
        <taxon>Protomycetaceae</taxon>
        <taxon>Protomyces</taxon>
    </lineage>
</organism>
<comment type="subcellular location">
    <subcellularLocation>
        <location evidence="1">Nucleus</location>
    </subcellularLocation>
</comment>
<feature type="coiled-coil region" evidence="4">
    <location>
        <begin position="36"/>
        <end position="90"/>
    </location>
</feature>
<feature type="region of interest" description="Disordered" evidence="5">
    <location>
        <begin position="579"/>
        <end position="603"/>
    </location>
</feature>
<evidence type="ECO:0000313" key="7">
    <source>
        <dbReference type="EMBL" id="ORY78662.1"/>
    </source>
</evidence>
<name>A0A1Y2F470_PROLT</name>
<dbReference type="GeneID" id="63788870"/>
<accession>A0A1Y2F470</accession>
<feature type="compositionally biased region" description="Polar residues" evidence="5">
    <location>
        <begin position="375"/>
        <end position="384"/>
    </location>
</feature>
<feature type="domain" description="DNA endonuclease activator Ctp1 C-terminal" evidence="6">
    <location>
        <begin position="463"/>
        <end position="552"/>
    </location>
</feature>
<dbReference type="EMBL" id="MCFI01000017">
    <property type="protein sequence ID" value="ORY78662.1"/>
    <property type="molecule type" value="Genomic_DNA"/>
</dbReference>
<protein>
    <recommendedName>
        <fullName evidence="6">DNA endonuclease activator Ctp1 C-terminal domain-containing protein</fullName>
    </recommendedName>
</protein>
<evidence type="ECO:0000256" key="5">
    <source>
        <dbReference type="SAM" id="MobiDB-lite"/>
    </source>
</evidence>
<feature type="compositionally biased region" description="Polar residues" evidence="5">
    <location>
        <begin position="394"/>
        <end position="404"/>
    </location>
</feature>
<dbReference type="GO" id="GO:0006281">
    <property type="term" value="P:DNA repair"/>
    <property type="evidence" value="ECO:0007669"/>
    <property type="project" value="InterPro"/>
</dbReference>
<feature type="region of interest" description="Disordered" evidence="5">
    <location>
        <begin position="209"/>
        <end position="289"/>
    </location>
</feature>
<evidence type="ECO:0000256" key="3">
    <source>
        <dbReference type="ARBA" id="ARBA00023242"/>
    </source>
</evidence>
<dbReference type="Pfam" id="PF08573">
    <property type="entry name" value="SAE2"/>
    <property type="match status" value="1"/>
</dbReference>
<gene>
    <name evidence="7" type="ORF">BCR37DRAFT_414962</name>
</gene>
<dbReference type="Proteomes" id="UP000193685">
    <property type="component" value="Unassembled WGS sequence"/>
</dbReference>
<dbReference type="RefSeq" id="XP_040723543.1">
    <property type="nucleotide sequence ID" value="XM_040872271.1"/>
</dbReference>
<keyword evidence="4" id="KW-0175">Coiled coil</keyword>
<dbReference type="STRING" id="56484.A0A1Y2F470"/>
<evidence type="ECO:0000256" key="2">
    <source>
        <dbReference type="ARBA" id="ARBA00022763"/>
    </source>
</evidence>